<accession>A0A7W9S4S8</accession>
<name>A0A7W9S4S8_9HYPH</name>
<dbReference type="PROSITE" id="PS50949">
    <property type="entry name" value="HTH_GNTR"/>
    <property type="match status" value="1"/>
</dbReference>
<evidence type="ECO:0000313" key="5">
    <source>
        <dbReference type="EMBL" id="MBB6014107.1"/>
    </source>
</evidence>
<dbReference type="SUPFAM" id="SSF46785">
    <property type="entry name" value="Winged helix' DNA-binding domain"/>
    <property type="match status" value="1"/>
</dbReference>
<dbReference type="RefSeq" id="WP_183832295.1">
    <property type="nucleotide sequence ID" value="NZ_JACHEU010000004.1"/>
</dbReference>
<dbReference type="EMBL" id="JACHEU010000004">
    <property type="protein sequence ID" value="MBB6014107.1"/>
    <property type="molecule type" value="Genomic_DNA"/>
</dbReference>
<dbReference type="GO" id="GO:0003677">
    <property type="term" value="F:DNA binding"/>
    <property type="evidence" value="ECO:0007669"/>
    <property type="project" value="UniProtKB-KW"/>
</dbReference>
<dbReference type="InterPro" id="IPR000524">
    <property type="entry name" value="Tscrpt_reg_HTH_GntR"/>
</dbReference>
<comment type="caution">
    <text evidence="5">The sequence shown here is derived from an EMBL/GenBank/DDBJ whole genome shotgun (WGS) entry which is preliminary data.</text>
</comment>
<dbReference type="AlphaFoldDB" id="A0A7W9S4S8"/>
<dbReference type="Gene3D" id="1.20.120.530">
    <property type="entry name" value="GntR ligand-binding domain-like"/>
    <property type="match status" value="1"/>
</dbReference>
<keyword evidence="3" id="KW-0804">Transcription</keyword>
<organism evidence="5 6">
    <name type="scientific">Aquamicrobium lusatiense</name>
    <dbReference type="NCBI Taxonomy" id="89772"/>
    <lineage>
        <taxon>Bacteria</taxon>
        <taxon>Pseudomonadati</taxon>
        <taxon>Pseudomonadota</taxon>
        <taxon>Alphaproteobacteria</taxon>
        <taxon>Hyphomicrobiales</taxon>
        <taxon>Phyllobacteriaceae</taxon>
        <taxon>Aquamicrobium</taxon>
    </lineage>
</organism>
<evidence type="ECO:0000256" key="2">
    <source>
        <dbReference type="ARBA" id="ARBA00023125"/>
    </source>
</evidence>
<dbReference type="CDD" id="cd07377">
    <property type="entry name" value="WHTH_GntR"/>
    <property type="match status" value="1"/>
</dbReference>
<dbReference type="SMART" id="SM00345">
    <property type="entry name" value="HTH_GNTR"/>
    <property type="match status" value="1"/>
</dbReference>
<dbReference type="GO" id="GO:0003700">
    <property type="term" value="F:DNA-binding transcription factor activity"/>
    <property type="evidence" value="ECO:0007669"/>
    <property type="project" value="InterPro"/>
</dbReference>
<evidence type="ECO:0000256" key="3">
    <source>
        <dbReference type="ARBA" id="ARBA00023163"/>
    </source>
</evidence>
<keyword evidence="6" id="KW-1185">Reference proteome</keyword>
<reference evidence="5 6" key="1">
    <citation type="submission" date="2020-08" db="EMBL/GenBank/DDBJ databases">
        <title>Genomic Encyclopedia of Type Strains, Phase IV (KMG-IV): sequencing the most valuable type-strain genomes for metagenomic binning, comparative biology and taxonomic classification.</title>
        <authorList>
            <person name="Goeker M."/>
        </authorList>
    </citation>
    <scope>NUCLEOTIDE SEQUENCE [LARGE SCALE GENOMIC DNA]</scope>
    <source>
        <strain evidence="5 6">DSM 11099</strain>
    </source>
</reference>
<protein>
    <submittedName>
        <fullName evidence="5">DNA-binding GntR family transcriptional regulator</fullName>
    </submittedName>
</protein>
<dbReference type="InterPro" id="IPR036390">
    <property type="entry name" value="WH_DNA-bd_sf"/>
</dbReference>
<dbReference type="SMART" id="SM00895">
    <property type="entry name" value="FCD"/>
    <property type="match status" value="1"/>
</dbReference>
<dbReference type="SUPFAM" id="SSF48008">
    <property type="entry name" value="GntR ligand-binding domain-like"/>
    <property type="match status" value="1"/>
</dbReference>
<keyword evidence="2 5" id="KW-0238">DNA-binding</keyword>
<dbReference type="PANTHER" id="PTHR43537">
    <property type="entry name" value="TRANSCRIPTIONAL REGULATOR, GNTR FAMILY"/>
    <property type="match status" value="1"/>
</dbReference>
<dbReference type="InterPro" id="IPR008920">
    <property type="entry name" value="TF_FadR/GntR_C"/>
</dbReference>
<dbReference type="InterPro" id="IPR036388">
    <property type="entry name" value="WH-like_DNA-bd_sf"/>
</dbReference>
<dbReference type="InterPro" id="IPR011711">
    <property type="entry name" value="GntR_C"/>
</dbReference>
<evidence type="ECO:0000313" key="6">
    <source>
        <dbReference type="Proteomes" id="UP000533306"/>
    </source>
</evidence>
<proteinExistence type="predicted"/>
<sequence>MDSSAPLSDQIVQIISDAVISGEFAEGERLREAELATRFGVSRAPLREAMRLLEERRLIERLPYAGVRVVPLTARMVSELYEIRAALEAIVCRRAAARITDTQIEELETMLEAERSLLPLIEHGEQSRPLPIRDFHARLAEIADNSELQSLLATDLWRRARGYYRRVWPDLADRTRIAHAEHSAVLDALRQRDGELAALLMRRHIERSRALLESQVSPLAD</sequence>
<evidence type="ECO:0000259" key="4">
    <source>
        <dbReference type="PROSITE" id="PS50949"/>
    </source>
</evidence>
<dbReference type="Gene3D" id="1.10.10.10">
    <property type="entry name" value="Winged helix-like DNA-binding domain superfamily/Winged helix DNA-binding domain"/>
    <property type="match status" value="1"/>
</dbReference>
<dbReference type="PANTHER" id="PTHR43537:SF49">
    <property type="entry name" value="TRANSCRIPTIONAL REGULATORY PROTEIN"/>
    <property type="match status" value="1"/>
</dbReference>
<dbReference type="Proteomes" id="UP000533306">
    <property type="component" value="Unassembled WGS sequence"/>
</dbReference>
<keyword evidence="1" id="KW-0805">Transcription regulation</keyword>
<feature type="domain" description="HTH gntR-type" evidence="4">
    <location>
        <begin position="5"/>
        <end position="72"/>
    </location>
</feature>
<dbReference type="Pfam" id="PF00392">
    <property type="entry name" value="GntR"/>
    <property type="match status" value="1"/>
</dbReference>
<evidence type="ECO:0000256" key="1">
    <source>
        <dbReference type="ARBA" id="ARBA00023015"/>
    </source>
</evidence>
<dbReference type="Pfam" id="PF07729">
    <property type="entry name" value="FCD"/>
    <property type="match status" value="1"/>
</dbReference>
<gene>
    <name evidence="5" type="ORF">HNR59_003501</name>
</gene>